<protein>
    <submittedName>
        <fullName evidence="3">Uncharacterized protein</fullName>
    </submittedName>
</protein>
<evidence type="ECO:0000313" key="2">
    <source>
        <dbReference type="Proteomes" id="UP000887565"/>
    </source>
</evidence>
<sequence length="107" mass="12418">MSFKVMRLKDEHIQRLEKINHGQIVQGSAVIEFASHLPILTKLKMKNEALKRKPMPLMEIKMLTTIISDMREFIRWKIVVFLGLAVVVGRLFVLRRFFPAGAWTGNI</sequence>
<evidence type="ECO:0000256" key="1">
    <source>
        <dbReference type="SAM" id="Phobius"/>
    </source>
</evidence>
<dbReference type="Proteomes" id="UP000887565">
    <property type="component" value="Unplaced"/>
</dbReference>
<proteinExistence type="predicted"/>
<keyword evidence="1" id="KW-0472">Membrane</keyword>
<dbReference type="AlphaFoldDB" id="A0A915KAY0"/>
<accession>A0A915KAY0</accession>
<evidence type="ECO:0000313" key="3">
    <source>
        <dbReference type="WBParaSite" id="nRc.2.0.1.t35078-RA"/>
    </source>
</evidence>
<dbReference type="WBParaSite" id="nRc.2.0.1.t35078-RA">
    <property type="protein sequence ID" value="nRc.2.0.1.t35078-RA"/>
    <property type="gene ID" value="nRc.2.0.1.g35078"/>
</dbReference>
<name>A0A915KAY0_ROMCU</name>
<reference evidence="3" key="1">
    <citation type="submission" date="2022-11" db="UniProtKB">
        <authorList>
            <consortium name="WormBaseParasite"/>
        </authorList>
    </citation>
    <scope>IDENTIFICATION</scope>
</reference>
<keyword evidence="1" id="KW-1133">Transmembrane helix</keyword>
<feature type="transmembrane region" description="Helical" evidence="1">
    <location>
        <begin position="78"/>
        <end position="98"/>
    </location>
</feature>
<keyword evidence="1" id="KW-0812">Transmembrane</keyword>
<organism evidence="2 3">
    <name type="scientific">Romanomermis culicivorax</name>
    <name type="common">Nematode worm</name>
    <dbReference type="NCBI Taxonomy" id="13658"/>
    <lineage>
        <taxon>Eukaryota</taxon>
        <taxon>Metazoa</taxon>
        <taxon>Ecdysozoa</taxon>
        <taxon>Nematoda</taxon>
        <taxon>Enoplea</taxon>
        <taxon>Dorylaimia</taxon>
        <taxon>Mermithida</taxon>
        <taxon>Mermithoidea</taxon>
        <taxon>Mermithidae</taxon>
        <taxon>Romanomermis</taxon>
    </lineage>
</organism>
<keyword evidence="2" id="KW-1185">Reference proteome</keyword>